<comment type="caution">
    <text evidence="2">The sequence shown here is derived from an EMBL/GenBank/DDBJ whole genome shotgun (WGS) entry which is preliminary data.</text>
</comment>
<keyword evidence="3" id="KW-1185">Reference proteome</keyword>
<evidence type="ECO:0000313" key="2">
    <source>
        <dbReference type="EMBL" id="MCV9385405.1"/>
    </source>
</evidence>
<sequence length="435" mass="48040">MNNQELPIAIIGGGPIGLAAAAQLALREKPFVLFESGEQIASNVNEWGHVRLFSPWEYNLDQSAETLLKLAGNKIPDKTYIPFGHELISDYLLPLYKLKGIQENIHLNTTVRSVGRKGIDKMKDKGREESPFLIQVEENGCFNSYEAKAVIDASGTWQNPNPLGSGGVFALGEIENRIQIEYGMPDILEKDSLKYADKSTLVVGGGHSAIGSILALNELKVDHPKTRIHWLLRKENLASIYGGKEADQFKARGALGIQIEELVNSGAIEIHTPVHIHQIEKTSDQLTIKGQKEGEYFELNGIDQIIGNTGSRPDFDFLREIRLEIDPALESVPKLGPLIDPNIHSCGTVRPHGEAELRQPEKDFYVVGMKSYGRAPTFLMTTGYEQVRSIIAHLHGEFESAQRVELKLPETGVCSSRNLPVVKKGKCKSNTCATV</sequence>
<dbReference type="SUPFAM" id="SSF51905">
    <property type="entry name" value="FAD/NAD(P)-binding domain"/>
    <property type="match status" value="1"/>
</dbReference>
<protein>
    <submittedName>
        <fullName evidence="2">NAD(P)-binding domain-containing protein</fullName>
    </submittedName>
</protein>
<dbReference type="Proteomes" id="UP001300692">
    <property type="component" value="Unassembled WGS sequence"/>
</dbReference>
<dbReference type="Pfam" id="PF13738">
    <property type="entry name" value="Pyr_redox_3"/>
    <property type="match status" value="1"/>
</dbReference>
<gene>
    <name evidence="2" type="ORF">N7U62_01960</name>
</gene>
<dbReference type="PRINTS" id="PR00368">
    <property type="entry name" value="FADPNR"/>
</dbReference>
<proteinExistence type="predicted"/>
<reference evidence="2 3" key="1">
    <citation type="submission" date="2022-10" db="EMBL/GenBank/DDBJ databases">
        <title>Comparative genomics and taxonomic characterization of three novel marine species of genus Reichenbachiella exhibiting antioxidant and polysaccharide degradation activities.</title>
        <authorList>
            <person name="Muhammad N."/>
            <person name="Lee Y.-J."/>
            <person name="Ko J."/>
            <person name="Kim S.-G."/>
        </authorList>
    </citation>
    <scope>NUCLEOTIDE SEQUENCE [LARGE SCALE GENOMIC DNA]</scope>
    <source>
        <strain evidence="2 3">ABR2-5</strain>
    </source>
</reference>
<dbReference type="InterPro" id="IPR036188">
    <property type="entry name" value="FAD/NAD-bd_sf"/>
</dbReference>
<accession>A0ABT3CNW1</accession>
<organism evidence="2 3">
    <name type="scientific">Reichenbachiella ulvae</name>
    <dbReference type="NCBI Taxonomy" id="2980104"/>
    <lineage>
        <taxon>Bacteria</taxon>
        <taxon>Pseudomonadati</taxon>
        <taxon>Bacteroidota</taxon>
        <taxon>Cytophagia</taxon>
        <taxon>Cytophagales</taxon>
        <taxon>Reichenbachiellaceae</taxon>
        <taxon>Reichenbachiella</taxon>
    </lineage>
</organism>
<evidence type="ECO:0000313" key="3">
    <source>
        <dbReference type="Proteomes" id="UP001300692"/>
    </source>
</evidence>
<dbReference type="Gene3D" id="3.50.50.60">
    <property type="entry name" value="FAD/NAD(P)-binding domain"/>
    <property type="match status" value="1"/>
</dbReference>
<dbReference type="InterPro" id="IPR050982">
    <property type="entry name" value="Auxin_biosynth/cation_transpt"/>
</dbReference>
<dbReference type="EMBL" id="JAOYOD010000001">
    <property type="protein sequence ID" value="MCV9385405.1"/>
    <property type="molecule type" value="Genomic_DNA"/>
</dbReference>
<dbReference type="RefSeq" id="WP_264136195.1">
    <property type="nucleotide sequence ID" value="NZ_JAOYOD010000001.1"/>
</dbReference>
<dbReference type="PANTHER" id="PTHR43539">
    <property type="entry name" value="FLAVIN-BINDING MONOOXYGENASE-LIKE PROTEIN (AFU_ORTHOLOGUE AFUA_4G09220)"/>
    <property type="match status" value="1"/>
</dbReference>
<dbReference type="PANTHER" id="PTHR43539:SF78">
    <property type="entry name" value="FLAVIN-CONTAINING MONOOXYGENASE"/>
    <property type="match status" value="1"/>
</dbReference>
<evidence type="ECO:0000256" key="1">
    <source>
        <dbReference type="ARBA" id="ARBA00023002"/>
    </source>
</evidence>
<keyword evidence="1" id="KW-0560">Oxidoreductase</keyword>
<name>A0ABT3CNW1_9BACT</name>